<dbReference type="Gene3D" id="2.40.50.100">
    <property type="match status" value="1"/>
</dbReference>
<dbReference type="GO" id="GO:0015562">
    <property type="term" value="F:efflux transmembrane transporter activity"/>
    <property type="evidence" value="ECO:0007669"/>
    <property type="project" value="TreeGrafter"/>
</dbReference>
<sequence>MKLLRGIIVSVMLVGLLGMLSGCGEKTAEAEVKSELKATERIVQVAVSRVEPVVLSDILTLPGETEASQDVTLSAETSGRVEWIGPAEGGRVAKGQPIMKINVASLRAQLDKAQAALRLAEQQAQRRSQLFAKGVVSREELDETLTVLDQARASAGEAQANYRYGQVLSPVDGVVDELHVDSGEFVDKATNLVDIVNRDVVRVYVSVPELDVRYLNPGDKVRVTVDAWAGRDWTGKIDFISSKADSGTRTFRTRVLVDNADGAIRPGMLARASFLRREIADAVAVPLSSIQDRGGERVLYVEDKGVARSRTVKVGVVQGGLVQVVDGLIAGENLIVAGQAEVEEGVKVSVQ</sequence>
<evidence type="ECO:0000259" key="4">
    <source>
        <dbReference type="Pfam" id="PF25954"/>
    </source>
</evidence>
<protein>
    <submittedName>
        <fullName evidence="6">RND family efflux transporter, MFP subunit</fullName>
    </submittedName>
</protein>
<dbReference type="Gene3D" id="2.40.30.170">
    <property type="match status" value="1"/>
</dbReference>
<dbReference type="PANTHER" id="PTHR30469:SF15">
    <property type="entry name" value="HLYD FAMILY OF SECRETION PROTEINS"/>
    <property type="match status" value="1"/>
</dbReference>
<dbReference type="Pfam" id="PF25954">
    <property type="entry name" value="Beta-barrel_RND_2"/>
    <property type="match status" value="1"/>
</dbReference>
<feature type="coiled-coil region" evidence="2">
    <location>
        <begin position="103"/>
        <end position="130"/>
    </location>
</feature>
<dbReference type="GO" id="GO:1990281">
    <property type="term" value="C:efflux pump complex"/>
    <property type="evidence" value="ECO:0007669"/>
    <property type="project" value="TreeGrafter"/>
</dbReference>
<reference evidence="6 7" key="1">
    <citation type="journal article" date="2018" name="Sci. Adv.">
        <title>Multi-heme cytochromes provide a pathway for survival in energy-limited environments.</title>
        <authorList>
            <person name="Deng X."/>
            <person name="Dohmae N."/>
            <person name="Nealson K.H."/>
            <person name="Hashimoto K."/>
            <person name="Okamoto A."/>
        </authorList>
    </citation>
    <scope>NUCLEOTIDE SEQUENCE [LARGE SCALE GENOMIC DNA]</scope>
    <source>
        <strain evidence="6 7">IS5</strain>
    </source>
</reference>
<dbReference type="FunFam" id="2.40.30.170:FF:000010">
    <property type="entry name" value="Efflux RND transporter periplasmic adaptor subunit"/>
    <property type="match status" value="1"/>
</dbReference>
<dbReference type="Gene3D" id="2.40.420.20">
    <property type="match status" value="1"/>
</dbReference>
<dbReference type="PROSITE" id="PS51257">
    <property type="entry name" value="PROKAR_LIPOPROTEIN"/>
    <property type="match status" value="1"/>
</dbReference>
<evidence type="ECO:0000256" key="1">
    <source>
        <dbReference type="ARBA" id="ARBA00009477"/>
    </source>
</evidence>
<proteinExistence type="inferred from homology"/>
<feature type="domain" description="CusB-like beta-barrel" evidence="4">
    <location>
        <begin position="203"/>
        <end position="274"/>
    </location>
</feature>
<dbReference type="NCBIfam" id="TIGR01730">
    <property type="entry name" value="RND_mfp"/>
    <property type="match status" value="1"/>
</dbReference>
<dbReference type="Gene3D" id="1.10.287.470">
    <property type="entry name" value="Helix hairpin bin"/>
    <property type="match status" value="1"/>
</dbReference>
<dbReference type="Proteomes" id="UP000269883">
    <property type="component" value="Chromosome"/>
</dbReference>
<accession>A0A2Z6AVM8</accession>
<feature type="domain" description="YknX-like C-terminal permuted SH3-like" evidence="5">
    <location>
        <begin position="283"/>
        <end position="350"/>
    </location>
</feature>
<gene>
    <name evidence="6" type="ORF">DFE_0568</name>
</gene>
<evidence type="ECO:0000259" key="3">
    <source>
        <dbReference type="Pfam" id="PF25876"/>
    </source>
</evidence>
<dbReference type="InterPro" id="IPR058792">
    <property type="entry name" value="Beta-barrel_RND_2"/>
</dbReference>
<dbReference type="InterPro" id="IPR058637">
    <property type="entry name" value="YknX-like_C"/>
</dbReference>
<evidence type="ECO:0000313" key="7">
    <source>
        <dbReference type="Proteomes" id="UP000269883"/>
    </source>
</evidence>
<dbReference type="EMBL" id="AP017378">
    <property type="protein sequence ID" value="BBD07294.1"/>
    <property type="molecule type" value="Genomic_DNA"/>
</dbReference>
<comment type="similarity">
    <text evidence="1">Belongs to the membrane fusion protein (MFP) (TC 8.A.1) family.</text>
</comment>
<dbReference type="RefSeq" id="WP_126376430.1">
    <property type="nucleotide sequence ID" value="NZ_AP017378.1"/>
</dbReference>
<name>A0A2Z6AVM8_9BACT</name>
<keyword evidence="7" id="KW-1185">Reference proteome</keyword>
<dbReference type="OrthoDB" id="9800209at2"/>
<dbReference type="InterPro" id="IPR058624">
    <property type="entry name" value="MdtA-like_HH"/>
</dbReference>
<keyword evidence="2" id="KW-0175">Coiled coil</keyword>
<organism evidence="6 7">
    <name type="scientific">Desulfovibrio ferrophilus</name>
    <dbReference type="NCBI Taxonomy" id="241368"/>
    <lineage>
        <taxon>Bacteria</taxon>
        <taxon>Pseudomonadati</taxon>
        <taxon>Thermodesulfobacteriota</taxon>
        <taxon>Desulfovibrionia</taxon>
        <taxon>Desulfovibrionales</taxon>
        <taxon>Desulfovibrionaceae</taxon>
        <taxon>Desulfovibrio</taxon>
    </lineage>
</organism>
<dbReference type="KEGG" id="dfl:DFE_0568"/>
<dbReference type="SUPFAM" id="SSF111369">
    <property type="entry name" value="HlyD-like secretion proteins"/>
    <property type="match status" value="1"/>
</dbReference>
<evidence type="ECO:0000259" key="5">
    <source>
        <dbReference type="Pfam" id="PF25989"/>
    </source>
</evidence>
<dbReference type="InterPro" id="IPR006143">
    <property type="entry name" value="RND_pump_MFP"/>
</dbReference>
<dbReference type="AlphaFoldDB" id="A0A2Z6AVM8"/>
<dbReference type="Pfam" id="PF25989">
    <property type="entry name" value="YknX_C"/>
    <property type="match status" value="1"/>
</dbReference>
<feature type="domain" description="Multidrug resistance protein MdtA-like alpha-helical hairpin" evidence="3">
    <location>
        <begin position="103"/>
        <end position="160"/>
    </location>
</feature>
<evidence type="ECO:0000313" key="6">
    <source>
        <dbReference type="EMBL" id="BBD07294.1"/>
    </source>
</evidence>
<dbReference type="PANTHER" id="PTHR30469">
    <property type="entry name" value="MULTIDRUG RESISTANCE PROTEIN MDTA"/>
    <property type="match status" value="1"/>
</dbReference>
<evidence type="ECO:0000256" key="2">
    <source>
        <dbReference type="SAM" id="Coils"/>
    </source>
</evidence>
<dbReference type="Pfam" id="PF25876">
    <property type="entry name" value="HH_MFP_RND"/>
    <property type="match status" value="1"/>
</dbReference>